<evidence type="ECO:0000313" key="3">
    <source>
        <dbReference type="Proteomes" id="UP000199409"/>
    </source>
</evidence>
<feature type="domain" description="Ppx/GppA phosphatase N-terminal" evidence="1">
    <location>
        <begin position="28"/>
        <end position="294"/>
    </location>
</feature>
<dbReference type="PANTHER" id="PTHR30005">
    <property type="entry name" value="EXOPOLYPHOSPHATASE"/>
    <property type="match status" value="1"/>
</dbReference>
<keyword evidence="3" id="KW-1185">Reference proteome</keyword>
<gene>
    <name evidence="2" type="ORF">SAMN05660420_02302</name>
</gene>
<dbReference type="Gene3D" id="3.30.420.150">
    <property type="entry name" value="Exopolyphosphatase. Domain 2"/>
    <property type="match status" value="1"/>
</dbReference>
<accession>A0A1H4BNS3</accession>
<dbReference type="GO" id="GO:0006357">
    <property type="term" value="P:regulation of transcription by RNA polymerase II"/>
    <property type="evidence" value="ECO:0007669"/>
    <property type="project" value="TreeGrafter"/>
</dbReference>
<protein>
    <submittedName>
        <fullName evidence="2">Ppx/GppA phosphatase</fullName>
    </submittedName>
</protein>
<dbReference type="AlphaFoldDB" id="A0A1H4BNS3"/>
<dbReference type="CDD" id="cd24054">
    <property type="entry name" value="ASKHA_NBD_AaPPX-GppA_MtPPX2-like"/>
    <property type="match status" value="1"/>
</dbReference>
<name>A0A1H4BNS3_9BACT</name>
<evidence type="ECO:0000313" key="2">
    <source>
        <dbReference type="EMBL" id="SEA49793.1"/>
    </source>
</evidence>
<sequence length="297" mass="31987">MIAVIDVGSNTIRMLLSGSKSEPPQYFRQITRLAGGLTAQGNLSEAGMRRSLETLISYKQVISSLGISCVKAVGTAALRHAKNSDIFVAEVYAATNIKIEIIAGEEEAFLAANGALAVIDPLPDVAVVLDIGGGSTEISCVSDELIHYQQSYPLGVVRLSEESLSAAEREQQIKATFGLFSEDLNQAGLKHKNYQLIGTAGTITTLAAIHLSLLEYNAALINNHVLSVDWLLNIKQKLESMSELQRENLPGMETGRGDLILPGIEILLYLLNQLQLSTLRVSDSGLLEGVMLHLTDS</sequence>
<dbReference type="InterPro" id="IPR003695">
    <property type="entry name" value="Ppx_GppA_N"/>
</dbReference>
<dbReference type="STRING" id="37625.SAMN05660420_02302"/>
<evidence type="ECO:0000259" key="1">
    <source>
        <dbReference type="Pfam" id="PF02541"/>
    </source>
</evidence>
<dbReference type="RefSeq" id="WP_092348462.1">
    <property type="nucleotide sequence ID" value="NZ_FNQN01000006.1"/>
</dbReference>
<dbReference type="PANTHER" id="PTHR30005:SF0">
    <property type="entry name" value="RETROGRADE REGULATION PROTEIN 2"/>
    <property type="match status" value="1"/>
</dbReference>
<dbReference type="Proteomes" id="UP000199409">
    <property type="component" value="Unassembled WGS sequence"/>
</dbReference>
<proteinExistence type="predicted"/>
<dbReference type="InterPro" id="IPR043129">
    <property type="entry name" value="ATPase_NBD"/>
</dbReference>
<reference evidence="2 3" key="1">
    <citation type="submission" date="2016-10" db="EMBL/GenBank/DDBJ databases">
        <authorList>
            <person name="de Groot N.N."/>
        </authorList>
    </citation>
    <scope>NUCLEOTIDE SEQUENCE [LARGE SCALE GENOMIC DNA]</scope>
    <source>
        <strain evidence="2 3">DSM 7343</strain>
    </source>
</reference>
<dbReference type="EMBL" id="FNQN01000006">
    <property type="protein sequence ID" value="SEA49793.1"/>
    <property type="molecule type" value="Genomic_DNA"/>
</dbReference>
<dbReference type="OrthoDB" id="9793035at2"/>
<dbReference type="Pfam" id="PF02541">
    <property type="entry name" value="Ppx-GppA"/>
    <property type="match status" value="1"/>
</dbReference>
<dbReference type="SUPFAM" id="SSF53067">
    <property type="entry name" value="Actin-like ATPase domain"/>
    <property type="match status" value="2"/>
</dbReference>
<dbReference type="Gene3D" id="3.30.420.40">
    <property type="match status" value="1"/>
</dbReference>
<dbReference type="InterPro" id="IPR050273">
    <property type="entry name" value="GppA/Ppx_hydrolase"/>
</dbReference>
<organism evidence="2 3">
    <name type="scientific">Desulfuromusa kysingii</name>
    <dbReference type="NCBI Taxonomy" id="37625"/>
    <lineage>
        <taxon>Bacteria</taxon>
        <taxon>Pseudomonadati</taxon>
        <taxon>Thermodesulfobacteriota</taxon>
        <taxon>Desulfuromonadia</taxon>
        <taxon>Desulfuromonadales</taxon>
        <taxon>Geopsychrobacteraceae</taxon>
        <taxon>Desulfuromusa</taxon>
    </lineage>
</organism>